<dbReference type="GO" id="GO:0032259">
    <property type="term" value="P:methylation"/>
    <property type="evidence" value="ECO:0007669"/>
    <property type="project" value="UniProtKB-KW"/>
</dbReference>
<dbReference type="PROSITE" id="PS00092">
    <property type="entry name" value="N6_MTASE"/>
    <property type="match status" value="1"/>
</dbReference>
<feature type="domain" description="DNA methylase adenine-specific" evidence="3">
    <location>
        <begin position="152"/>
        <end position="448"/>
    </location>
</feature>
<gene>
    <name evidence="4" type="ORF">OG469_31595</name>
</gene>
<proteinExistence type="predicted"/>
<keyword evidence="4" id="KW-0808">Transferase</keyword>
<name>A0ABZ1WFH9_9ACTN</name>
<protein>
    <submittedName>
        <fullName evidence="4">N-6 DNA methylase</fullName>
    </submittedName>
</protein>
<evidence type="ECO:0000313" key="5">
    <source>
        <dbReference type="Proteomes" id="UP001432014"/>
    </source>
</evidence>
<keyword evidence="1" id="KW-0680">Restriction system</keyword>
<organism evidence="4 5">
    <name type="scientific">Kitasatospora herbaricolor</name>
    <dbReference type="NCBI Taxonomy" id="68217"/>
    <lineage>
        <taxon>Bacteria</taxon>
        <taxon>Bacillati</taxon>
        <taxon>Actinomycetota</taxon>
        <taxon>Actinomycetes</taxon>
        <taxon>Kitasatosporales</taxon>
        <taxon>Streptomycetaceae</taxon>
        <taxon>Kitasatospora</taxon>
    </lineage>
</organism>
<dbReference type="InterPro" id="IPR003356">
    <property type="entry name" value="DNA_methylase_A-5"/>
</dbReference>
<evidence type="ECO:0000256" key="1">
    <source>
        <dbReference type="ARBA" id="ARBA00022747"/>
    </source>
</evidence>
<dbReference type="RefSeq" id="WP_329494241.1">
    <property type="nucleotide sequence ID" value="NZ_CP108460.1"/>
</dbReference>
<dbReference type="Gene3D" id="3.40.50.150">
    <property type="entry name" value="Vaccinia Virus protein VP39"/>
    <property type="match status" value="1"/>
</dbReference>
<dbReference type="Gene3D" id="3.90.220.20">
    <property type="entry name" value="DNA methylase specificity domains"/>
    <property type="match status" value="1"/>
</dbReference>
<dbReference type="PANTHER" id="PTHR42998">
    <property type="entry name" value="TYPE I RESTRICTION ENZYME HINDVIIP M PROTEIN-RELATED"/>
    <property type="match status" value="1"/>
</dbReference>
<dbReference type="SUPFAM" id="SSF53335">
    <property type="entry name" value="S-adenosyl-L-methionine-dependent methyltransferases"/>
    <property type="match status" value="1"/>
</dbReference>
<dbReference type="InterPro" id="IPR052916">
    <property type="entry name" value="Type-I_RE_MTase_Subunit"/>
</dbReference>
<dbReference type="PANTHER" id="PTHR42998:SF1">
    <property type="entry name" value="TYPE I RESTRICTION ENZYME HINDI METHYLASE SUBUNIT"/>
    <property type="match status" value="1"/>
</dbReference>
<dbReference type="InterPro" id="IPR002052">
    <property type="entry name" value="DNA_methylase_N6_adenine_CS"/>
</dbReference>
<reference evidence="4 5" key="1">
    <citation type="submission" date="2022-10" db="EMBL/GenBank/DDBJ databases">
        <title>The complete genomes of actinobacterial strains from the NBC collection.</title>
        <authorList>
            <person name="Joergensen T.S."/>
            <person name="Alvarez Arevalo M."/>
            <person name="Sterndorff E.B."/>
            <person name="Faurdal D."/>
            <person name="Vuksanovic O."/>
            <person name="Mourched A.-S."/>
            <person name="Charusanti P."/>
            <person name="Shaw S."/>
            <person name="Blin K."/>
            <person name="Weber T."/>
        </authorList>
    </citation>
    <scope>NUCLEOTIDE SEQUENCE [LARGE SCALE GENOMIC DNA]</scope>
    <source>
        <strain evidence="4 5">NBC_01247</strain>
    </source>
</reference>
<keyword evidence="5" id="KW-1185">Reference proteome</keyword>
<evidence type="ECO:0000313" key="4">
    <source>
        <dbReference type="EMBL" id="WUS59651.1"/>
    </source>
</evidence>
<dbReference type="GO" id="GO:0008168">
    <property type="term" value="F:methyltransferase activity"/>
    <property type="evidence" value="ECO:0007669"/>
    <property type="project" value="UniProtKB-KW"/>
</dbReference>
<dbReference type="Pfam" id="PF02384">
    <property type="entry name" value="N6_Mtase"/>
    <property type="match status" value="1"/>
</dbReference>
<accession>A0ABZ1WFH9</accession>
<dbReference type="PRINTS" id="PR00507">
    <property type="entry name" value="N12N6MTFRASE"/>
</dbReference>
<dbReference type="EMBL" id="CP108482">
    <property type="protein sequence ID" value="WUS59651.1"/>
    <property type="molecule type" value="Genomic_DNA"/>
</dbReference>
<sequence length="693" mass="71871">MSESITVNAAEIARLAGVGRAAVSNWRRRHADFPGPAGGTDSSPLFDLIKVESWLRGQGKLDAVAQRDWLWPYYEVLGDRDRMGLAIAAAGAAGVTAAGGALLAHAIPAADPRDEQLVARTRAVAEAEGGEETFEFLRGRWLDTYVRQISSTPPELAAVMLELVRPPLGSLGSGPGVDRPAVYFDPACGTGTLLATALADPASVVPPTVLGQDVDVTQAALAAVRLAFVRASRTPTAEAPVVQAGDSLRADAYPGLAADAVLCNPPFNERDWGYEELGWDARWQYGTPPRTEPELAWVQHALARLRPGGTAVLLMPPAVAARRAGRRIRSGLLQRGALRAVIALPAGAAPPHGVALHLWVLRAPDPGAGPVDSLLLVDAAAGARQSGEGAGRAALDWGAVQRTAVGAWQAFHEQGAALAERPGVCRAVRIVDLLDDEVDLTPARHVPSAAGTAGGDGLTAGWKQLEDSVREVMGLSAELALLNGLGAGGAGADGQVASRPLSTVGELLRGGHLTLRSGRTAPWPARDGESPEGAVLVLTAAELLANARPAGWIPAGELDGDGPWPVAVPGDVTVVAGPARAVARVSEAPAVLAGPQVLVLSPDPERLDPWFLAGCLRSPANGRQAGTHASTTSRLDVRRMQVPMLPLAEQRRYGAAFRQVDALERALAEVSGTGGSLVQSLYDALATGALGPE</sequence>
<dbReference type="Proteomes" id="UP001432014">
    <property type="component" value="Chromosome"/>
</dbReference>
<evidence type="ECO:0000256" key="2">
    <source>
        <dbReference type="ARBA" id="ARBA00023125"/>
    </source>
</evidence>
<keyword evidence="4" id="KW-0489">Methyltransferase</keyword>
<evidence type="ECO:0000259" key="3">
    <source>
        <dbReference type="Pfam" id="PF02384"/>
    </source>
</evidence>
<dbReference type="InterPro" id="IPR029063">
    <property type="entry name" value="SAM-dependent_MTases_sf"/>
</dbReference>
<keyword evidence="2" id="KW-0238">DNA-binding</keyword>
<dbReference type="InterPro" id="IPR044946">
    <property type="entry name" value="Restrct_endonuc_typeI_TRD_sf"/>
</dbReference>
<dbReference type="SUPFAM" id="SSF116734">
    <property type="entry name" value="DNA methylase specificity domain"/>
    <property type="match status" value="1"/>
</dbReference>